<proteinExistence type="predicted"/>
<accession>A0A318QG31</accession>
<dbReference type="AlphaFoldDB" id="A0A318QG31"/>
<sequence length="66" mass="7365">MSVARFVDSMKKALGVGKGKNDPLKEGLVSIADGLKESSDRLEKRSKRIKEDRELGGRITRHRISL</sequence>
<organism evidence="1 2">
    <name type="scientific">Komagataeibacter oboediens</name>
    <dbReference type="NCBI Taxonomy" id="65958"/>
    <lineage>
        <taxon>Bacteria</taxon>
        <taxon>Pseudomonadati</taxon>
        <taxon>Pseudomonadota</taxon>
        <taxon>Alphaproteobacteria</taxon>
        <taxon>Acetobacterales</taxon>
        <taxon>Acetobacteraceae</taxon>
        <taxon>Komagataeibacter</taxon>
    </lineage>
</organism>
<dbReference type="Proteomes" id="UP000247417">
    <property type="component" value="Unassembled WGS sequence"/>
</dbReference>
<reference evidence="1 2" key="1">
    <citation type="submission" date="2017-07" db="EMBL/GenBank/DDBJ databases">
        <title>A draft genome sequence of Komagataeibacter oboediens LMG 18849.</title>
        <authorList>
            <person name="Skraban J."/>
            <person name="Cleenwerck I."/>
            <person name="Vandamme P."/>
            <person name="Trcek J."/>
        </authorList>
    </citation>
    <scope>NUCLEOTIDE SEQUENCE [LARGE SCALE GENOMIC DNA]</scope>
    <source>
        <strain evidence="1 2">LMG 18849</strain>
    </source>
</reference>
<dbReference type="EMBL" id="NKTX01000160">
    <property type="protein sequence ID" value="PYD77520.1"/>
    <property type="molecule type" value="Genomic_DNA"/>
</dbReference>
<protein>
    <submittedName>
        <fullName evidence="1">Uncharacterized protein</fullName>
    </submittedName>
</protein>
<evidence type="ECO:0000313" key="1">
    <source>
        <dbReference type="EMBL" id="PYD77520.1"/>
    </source>
</evidence>
<comment type="caution">
    <text evidence="1">The sequence shown here is derived from an EMBL/GenBank/DDBJ whole genome shotgun (WGS) entry which is preliminary data.</text>
</comment>
<dbReference type="RefSeq" id="WP_146221710.1">
    <property type="nucleotide sequence ID" value="NZ_NKTX01000160.1"/>
</dbReference>
<gene>
    <name evidence="1" type="ORF">CFR80_17760</name>
</gene>
<name>A0A318QG31_9PROT</name>
<evidence type="ECO:0000313" key="2">
    <source>
        <dbReference type="Proteomes" id="UP000247417"/>
    </source>
</evidence>